<comment type="caution">
    <text evidence="3">The sequence shown here is derived from an EMBL/GenBank/DDBJ whole genome shotgun (WGS) entry which is preliminary data.</text>
</comment>
<evidence type="ECO:0000259" key="2">
    <source>
        <dbReference type="SMART" id="SM00385"/>
    </source>
</evidence>
<proteinExistence type="inferred from homology"/>
<dbReference type="PANTHER" id="PTHR10177">
    <property type="entry name" value="CYCLINS"/>
    <property type="match status" value="1"/>
</dbReference>
<feature type="domain" description="Cyclin-like" evidence="2">
    <location>
        <begin position="246"/>
        <end position="328"/>
    </location>
</feature>
<dbReference type="Gene3D" id="1.10.472.10">
    <property type="entry name" value="Cyclin-like"/>
    <property type="match status" value="1"/>
</dbReference>
<comment type="similarity">
    <text evidence="1">Belongs to the cyclin family.</text>
</comment>
<organism evidence="3 4">
    <name type="scientific">Parnassius mnemosyne</name>
    <name type="common">clouded apollo</name>
    <dbReference type="NCBI Taxonomy" id="213953"/>
    <lineage>
        <taxon>Eukaryota</taxon>
        <taxon>Metazoa</taxon>
        <taxon>Ecdysozoa</taxon>
        <taxon>Arthropoda</taxon>
        <taxon>Hexapoda</taxon>
        <taxon>Insecta</taxon>
        <taxon>Pterygota</taxon>
        <taxon>Neoptera</taxon>
        <taxon>Endopterygota</taxon>
        <taxon>Lepidoptera</taxon>
        <taxon>Glossata</taxon>
        <taxon>Ditrysia</taxon>
        <taxon>Papilionoidea</taxon>
        <taxon>Papilionidae</taxon>
        <taxon>Parnassiinae</taxon>
        <taxon>Parnassini</taxon>
        <taxon>Parnassius</taxon>
        <taxon>Driopa</taxon>
    </lineage>
</organism>
<accession>A0AAV1LHS0</accession>
<keyword evidence="4" id="KW-1185">Reference proteome</keyword>
<evidence type="ECO:0000313" key="3">
    <source>
        <dbReference type="EMBL" id="CAK1593802.1"/>
    </source>
</evidence>
<dbReference type="SMART" id="SM00385">
    <property type="entry name" value="CYCLIN"/>
    <property type="match status" value="1"/>
</dbReference>
<dbReference type="InterPro" id="IPR036915">
    <property type="entry name" value="Cyclin-like_sf"/>
</dbReference>
<protein>
    <recommendedName>
        <fullName evidence="2">Cyclin-like domain-containing protein</fullName>
    </recommendedName>
</protein>
<keyword evidence="1" id="KW-0195">Cyclin</keyword>
<reference evidence="3 4" key="1">
    <citation type="submission" date="2023-11" db="EMBL/GenBank/DDBJ databases">
        <authorList>
            <person name="Hedman E."/>
            <person name="Englund M."/>
            <person name="Stromberg M."/>
            <person name="Nyberg Akerstrom W."/>
            <person name="Nylinder S."/>
            <person name="Jareborg N."/>
            <person name="Kallberg Y."/>
            <person name="Kronander E."/>
        </authorList>
    </citation>
    <scope>NUCLEOTIDE SEQUENCE [LARGE SCALE GENOMIC DNA]</scope>
</reference>
<name>A0AAV1LHS0_9NEOP</name>
<dbReference type="Pfam" id="PF00134">
    <property type="entry name" value="Cyclin_N"/>
    <property type="match status" value="1"/>
</dbReference>
<evidence type="ECO:0000313" key="4">
    <source>
        <dbReference type="Proteomes" id="UP001314205"/>
    </source>
</evidence>
<evidence type="ECO:0000256" key="1">
    <source>
        <dbReference type="RuleBase" id="RU000383"/>
    </source>
</evidence>
<dbReference type="InterPro" id="IPR013763">
    <property type="entry name" value="Cyclin-like_dom"/>
</dbReference>
<dbReference type="InterPro" id="IPR006671">
    <property type="entry name" value="Cyclin_N"/>
</dbReference>
<dbReference type="InterPro" id="IPR039361">
    <property type="entry name" value="Cyclin"/>
</dbReference>
<dbReference type="SUPFAM" id="SSF47954">
    <property type="entry name" value="Cyclin-like"/>
    <property type="match status" value="1"/>
</dbReference>
<dbReference type="AlphaFoldDB" id="A0AAV1LHS0"/>
<dbReference type="Proteomes" id="UP001314205">
    <property type="component" value="Unassembled WGS sequence"/>
</dbReference>
<dbReference type="EMBL" id="CAVLGL010000089">
    <property type="protein sequence ID" value="CAK1593802.1"/>
    <property type="molecule type" value="Genomic_DNA"/>
</dbReference>
<sequence length="492" mass="55398">MANKENIDTLKVKTKIPLPLVPLPALPKHLLLKKIQEVPTSKDKRIPLTTISSLSSLPAGSSTGNGKVVPTNTICTNEVDSKYVTFRKRKENLEYWDYKVCKDEADNKDSSIISIIDVEESFIKGDKKEYNKEISIIPIIDDKESFIAGDKKEYKDFSENEQKSCLGVSRREDTLVPCRVRSIKMRLLKFNDQLDHRLQTQDIFEESDTKCSESEYVKDLFLHFLNNERPAPVPRIPSSTRACVLNWLLVVNGSEGNPAVIQTASWYLDSVLSITSVRLDELQPLAAASYWIARKHHGPVVPSSVLIKYSNGAFNRTQLLEAEKTILNKLKFPSQPVVPQDYITYLSWWSDNDHPDEIELAATFICLCGLMVDKTLCSELPSVIAAACVRNALLLLGKRDLMLRLETCPVFQAAEKKTTRMCCICSILRRAVRTVSDIKYEFKAPMEIFGIGPHSIAQEVVKYANELAISEGIATSSQSSKNTPWTMTSMKK</sequence>
<gene>
    <name evidence="3" type="ORF">PARMNEM_LOCUS13536</name>
</gene>